<accession>A0A7G1G744</accession>
<dbReference type="PANTHER" id="PTHR35811:SF1">
    <property type="entry name" value="HTH OST-TYPE DOMAIN-CONTAINING PROTEIN"/>
    <property type="match status" value="1"/>
</dbReference>
<dbReference type="Gene3D" id="3.40.50.1010">
    <property type="entry name" value="5'-nuclease"/>
    <property type="match status" value="1"/>
</dbReference>
<dbReference type="RefSeq" id="WP_190615766.1">
    <property type="nucleotide sequence ID" value="NZ_AP018712.1"/>
</dbReference>
<dbReference type="PANTHER" id="PTHR35811">
    <property type="entry name" value="SLR1870 PROTEIN"/>
    <property type="match status" value="1"/>
</dbReference>
<evidence type="ECO:0000259" key="1">
    <source>
        <dbReference type="Pfam" id="PF01936"/>
    </source>
</evidence>
<gene>
    <name evidence="2" type="ORF">OSSY52_08340</name>
</gene>
<dbReference type="InterPro" id="IPR021139">
    <property type="entry name" value="NYN"/>
</dbReference>
<evidence type="ECO:0000313" key="3">
    <source>
        <dbReference type="Proteomes" id="UP000516361"/>
    </source>
</evidence>
<proteinExistence type="predicted"/>
<protein>
    <recommendedName>
        <fullName evidence="1">NYN domain-containing protein</fullName>
    </recommendedName>
</protein>
<evidence type="ECO:0000313" key="2">
    <source>
        <dbReference type="EMBL" id="BBE30693.1"/>
    </source>
</evidence>
<dbReference type="KEGG" id="ocy:OSSY52_08340"/>
<dbReference type="Pfam" id="PF01936">
    <property type="entry name" value="NYN"/>
    <property type="match status" value="1"/>
</dbReference>
<dbReference type="AlphaFoldDB" id="A0A7G1G744"/>
<organism evidence="2 3">
    <name type="scientific">Tepiditoga spiralis</name>
    <dbReference type="NCBI Taxonomy" id="2108365"/>
    <lineage>
        <taxon>Bacteria</taxon>
        <taxon>Thermotogati</taxon>
        <taxon>Thermotogota</taxon>
        <taxon>Thermotogae</taxon>
        <taxon>Petrotogales</taxon>
        <taxon>Petrotogaceae</taxon>
        <taxon>Tepiditoga</taxon>
    </lineage>
</organism>
<dbReference type="EMBL" id="AP018712">
    <property type="protein sequence ID" value="BBE30693.1"/>
    <property type="molecule type" value="Genomic_DNA"/>
</dbReference>
<keyword evidence="3" id="KW-1185">Reference proteome</keyword>
<dbReference type="InParanoid" id="A0A7G1G744"/>
<sequence>MNDKHIKNTFIFMDYQNQPVDPELIVQKIEEFGKMVGGKAYGHWSKYPATMFSFSRHGIELIERPEDGFANKKGNDIKLAVDAIETMFSLPHIEIFILVTGDADFVPLIKKLRTYGKDVVVISRSKNTSIDMQTSADSYIPYEDIVKSEKIDSTDTFEDIVDEVTRIMEEKNLTPDENIIKRILTGIKVNYINLGYSTFSSFVEDIKKRMTNTLFTDEELSEYEENYMRFLERLIVMKNIPLTVEKLEKIASSRHQWITKNSKYSLKNFIENMIESNKIKKNSLGILKVPAPRRWEIRYEKILPYPEIRVKFAKFIFNLFESKKVSNISEALHVSKENLNLTNKIIGSFGMALKFSGLFRGKDGSDYVSLKTPVSLIGDFEEFKEVLDTFFIKRILKDEDIHEKSLAKISKYVYNKEDTKYAKNGLKYLISKKEVKYEKPFYKYYK</sequence>
<name>A0A7G1G744_9BACT</name>
<reference evidence="2 3" key="1">
    <citation type="submission" date="2018-06" db="EMBL/GenBank/DDBJ databases">
        <title>Genome sequencing of Oceanotoga sp. sy52.</title>
        <authorList>
            <person name="Mori K."/>
        </authorList>
    </citation>
    <scope>NUCLEOTIDE SEQUENCE [LARGE SCALE GENOMIC DNA]</scope>
    <source>
        <strain evidence="3">sy52</strain>
    </source>
</reference>
<dbReference type="GO" id="GO:0004540">
    <property type="term" value="F:RNA nuclease activity"/>
    <property type="evidence" value="ECO:0007669"/>
    <property type="project" value="InterPro"/>
</dbReference>
<dbReference type="CDD" id="cd11297">
    <property type="entry name" value="PIN_LabA-like_N_1"/>
    <property type="match status" value="1"/>
</dbReference>
<dbReference type="Proteomes" id="UP000516361">
    <property type="component" value="Chromosome"/>
</dbReference>
<feature type="domain" description="NYN" evidence="1">
    <location>
        <begin position="9"/>
        <end position="142"/>
    </location>
</feature>